<dbReference type="Proteomes" id="UP000230251">
    <property type="component" value="Unassembled WGS sequence"/>
</dbReference>
<comment type="caution">
    <text evidence="1">The sequence shown here is derived from an EMBL/GenBank/DDBJ whole genome shotgun (WGS) entry which is preliminary data.</text>
</comment>
<reference evidence="2" key="1">
    <citation type="submission" date="2017-09" db="EMBL/GenBank/DDBJ databases">
        <title>Depth-based differentiation of microbial function through sediment-hosted aquifers and enrichment of novel symbionts in the deep terrestrial subsurface.</title>
        <authorList>
            <person name="Probst A.J."/>
            <person name="Ladd B."/>
            <person name="Jarett J.K."/>
            <person name="Geller-Mcgrath D.E."/>
            <person name="Sieber C.M.K."/>
            <person name="Emerson J.B."/>
            <person name="Anantharaman K."/>
            <person name="Thomas B.C."/>
            <person name="Malmstrom R."/>
            <person name="Stieglmeier M."/>
            <person name="Klingl A."/>
            <person name="Woyke T."/>
            <person name="Ryan C.M."/>
            <person name="Banfield J.F."/>
        </authorList>
    </citation>
    <scope>NUCLEOTIDE SEQUENCE [LARGE SCALE GENOMIC DNA]</scope>
</reference>
<dbReference type="InterPro" id="IPR024796">
    <property type="entry name" value="T4_endonuc_V"/>
</dbReference>
<dbReference type="SUPFAM" id="SSF47077">
    <property type="entry name" value="T4 endonuclease V"/>
    <property type="match status" value="1"/>
</dbReference>
<evidence type="ECO:0000313" key="2">
    <source>
        <dbReference type="Proteomes" id="UP000230251"/>
    </source>
</evidence>
<dbReference type="InterPro" id="IPR004260">
    <property type="entry name" value="Pyr-dimer_DNA_glycosylase"/>
</dbReference>
<proteinExistence type="predicted"/>
<evidence type="ECO:0000313" key="1">
    <source>
        <dbReference type="EMBL" id="PJC24855.1"/>
    </source>
</evidence>
<dbReference type="EMBL" id="PFSI01000014">
    <property type="protein sequence ID" value="PJC24855.1"/>
    <property type="molecule type" value="Genomic_DNA"/>
</dbReference>
<evidence type="ECO:0008006" key="3">
    <source>
        <dbReference type="Google" id="ProtNLM"/>
    </source>
</evidence>
<dbReference type="AlphaFoldDB" id="A0A2M8EQ30"/>
<gene>
    <name evidence="1" type="ORF">CO057_00715</name>
</gene>
<dbReference type="Gene3D" id="1.10.440.10">
    <property type="entry name" value="T4 endonuclease V"/>
    <property type="match status" value="1"/>
</dbReference>
<protein>
    <recommendedName>
        <fullName evidence="3">Pyrimidine dimer DNA glycosylase</fullName>
    </recommendedName>
</protein>
<accession>A0A2M8EQ30</accession>
<organism evidence="1 2">
    <name type="scientific">Candidatus Uhrbacteria bacterium CG_4_9_14_0_2_um_filter_41_50</name>
    <dbReference type="NCBI Taxonomy" id="1975031"/>
    <lineage>
        <taxon>Bacteria</taxon>
        <taxon>Candidatus Uhriibacteriota</taxon>
    </lineage>
</organism>
<dbReference type="Pfam" id="PF03013">
    <property type="entry name" value="Pyr_excise"/>
    <property type="match status" value="1"/>
</dbReference>
<name>A0A2M8EQ30_9BACT</name>
<sequence length="163" mass="18915">MRVWDIHPKYLCRKHLLGEHRELHGLWNILTKHDGKGGYSQHPETKCWVGKLRALYDRHQALVEEMKKRGYNHASDLDQSLATGQGEQDTLIDTIENQKNILKEKPCDCLLHILKNNKSPNGDFLLPAECMFRFHNYVVITSFYSTLWNALVKCQVSKLTSVI</sequence>